<organism evidence="3 4">
    <name type="scientific">Raineyella antarctica</name>
    <dbReference type="NCBI Taxonomy" id="1577474"/>
    <lineage>
        <taxon>Bacteria</taxon>
        <taxon>Bacillati</taxon>
        <taxon>Actinomycetota</taxon>
        <taxon>Actinomycetes</taxon>
        <taxon>Propionibacteriales</taxon>
        <taxon>Propionibacteriaceae</taxon>
        <taxon>Raineyella</taxon>
    </lineage>
</organism>
<keyword evidence="2 3" id="KW-0808">Transferase</keyword>
<dbReference type="InterPro" id="IPR038375">
    <property type="entry name" value="NDUFAF7_sf"/>
</dbReference>
<sequence>MDWQDEWWTSSLGRNGFWHREHPADHFRTSAGDAGDAAMTAEYLRALLSVLPEHLRHHSGAPGHGSPAGDPTRIAPTLVDLGAADGSLLRAAARARPGWALHGVDVRPAPADLPPTVHWHQHLWDVRTTGWTGPDGLPTNLLGPDGPDGPLLVVAHEWLDDLPCRVAQRTPTGWELLGPHGPTGWAPDPAEACWLEAWAGDARTVEVGLTRDRAWAAIAASLPPGSILVAIDYGHLRRDRPPEGALLGYRDGLLVDPVPDGRTNITAPVAVDALAAAVERVPGVRRLLVARQSTVMADLADTVPADPLPADRGAPLAALVGANRRRALADPGRLGANWWLVHAVGPTP</sequence>
<keyword evidence="1 3" id="KW-0489">Methyltransferase</keyword>
<keyword evidence="4" id="KW-1185">Reference proteome</keyword>
<dbReference type="Gene3D" id="3.40.50.12710">
    <property type="match status" value="1"/>
</dbReference>
<dbReference type="Pfam" id="PF02636">
    <property type="entry name" value="Methyltransf_28"/>
    <property type="match status" value="1"/>
</dbReference>
<reference evidence="3 4" key="1">
    <citation type="submission" date="2016-06" db="EMBL/GenBank/DDBJ databases">
        <authorList>
            <person name="Olsen C.W."/>
            <person name="Carey S."/>
            <person name="Hinshaw L."/>
            <person name="Karasin A.I."/>
        </authorList>
    </citation>
    <scope>NUCLEOTIDE SEQUENCE [LARGE SCALE GENOMIC DNA]</scope>
    <source>
        <strain evidence="3 4">LZ-22</strain>
    </source>
</reference>
<evidence type="ECO:0000256" key="2">
    <source>
        <dbReference type="ARBA" id="ARBA00022679"/>
    </source>
</evidence>
<proteinExistence type="predicted"/>
<dbReference type="AlphaFoldDB" id="A0A1G6IJR5"/>
<evidence type="ECO:0000313" key="4">
    <source>
        <dbReference type="Proteomes" id="UP000199086"/>
    </source>
</evidence>
<accession>A0A1G6IJR5</accession>
<dbReference type="InterPro" id="IPR003788">
    <property type="entry name" value="NDUFAF7"/>
</dbReference>
<dbReference type="GO" id="GO:0008168">
    <property type="term" value="F:methyltransferase activity"/>
    <property type="evidence" value="ECO:0007669"/>
    <property type="project" value="UniProtKB-KW"/>
</dbReference>
<dbReference type="EMBL" id="FMYF01000017">
    <property type="protein sequence ID" value="SDC06769.1"/>
    <property type="molecule type" value="Genomic_DNA"/>
</dbReference>
<evidence type="ECO:0000313" key="3">
    <source>
        <dbReference type="EMBL" id="SDC06769.1"/>
    </source>
</evidence>
<dbReference type="Proteomes" id="UP000199086">
    <property type="component" value="Unassembled WGS sequence"/>
</dbReference>
<evidence type="ECO:0000256" key="1">
    <source>
        <dbReference type="ARBA" id="ARBA00022603"/>
    </source>
</evidence>
<name>A0A1G6IJR5_9ACTN</name>
<protein>
    <submittedName>
        <fullName evidence="3">SAM-dependent methyltransferase, MidA family</fullName>
    </submittedName>
</protein>
<dbReference type="STRING" id="1577474.GA0111570_11729"/>
<gene>
    <name evidence="3" type="ORF">GA0111570_11729</name>
</gene>
<dbReference type="SUPFAM" id="SSF53335">
    <property type="entry name" value="S-adenosyl-L-methionine-dependent methyltransferases"/>
    <property type="match status" value="2"/>
</dbReference>
<dbReference type="GO" id="GO:0032259">
    <property type="term" value="P:methylation"/>
    <property type="evidence" value="ECO:0007669"/>
    <property type="project" value="UniProtKB-KW"/>
</dbReference>
<dbReference type="InterPro" id="IPR029063">
    <property type="entry name" value="SAM-dependent_MTases_sf"/>
</dbReference>